<gene>
    <name evidence="1" type="ORF">CA267_010875</name>
</gene>
<evidence type="ECO:0000313" key="2">
    <source>
        <dbReference type="Proteomes" id="UP000219285"/>
    </source>
</evidence>
<proteinExistence type="predicted"/>
<dbReference type="Proteomes" id="UP000219285">
    <property type="component" value="Chromosome"/>
</dbReference>
<dbReference type="EMBL" id="CP052766">
    <property type="protein sequence ID" value="QJR81248.1"/>
    <property type="molecule type" value="Genomic_DNA"/>
</dbReference>
<name>A0A6M4MEF7_9ALTE</name>
<reference evidence="2" key="1">
    <citation type="submission" date="2014-12" db="EMBL/GenBank/DDBJ databases">
        <title>Complete genome sequence of a multi-drug resistant Klebsiella pneumoniae.</title>
        <authorList>
            <person name="Hua X."/>
            <person name="Chen Q."/>
            <person name="Li X."/>
            <person name="Feng Y."/>
            <person name="Ruan Z."/>
            <person name="Yu Y."/>
        </authorList>
    </citation>
    <scope>NUCLEOTIDE SEQUENCE [LARGE SCALE GENOMIC DNA]</scope>
    <source>
        <strain evidence="2">5.12</strain>
    </source>
</reference>
<accession>A0A6M4MEF7</accession>
<dbReference type="RefSeq" id="WP_139316207.1">
    <property type="nucleotide sequence ID" value="NZ_CP052766.1"/>
</dbReference>
<keyword evidence="2" id="KW-1185">Reference proteome</keyword>
<protein>
    <submittedName>
        <fullName evidence="1">Uncharacterized protein</fullName>
    </submittedName>
</protein>
<dbReference type="KEGG" id="apel:CA267_010875"/>
<reference evidence="1 2" key="2">
    <citation type="submission" date="2020-04" db="EMBL/GenBank/DDBJ databases">
        <title>Complete genome sequence of Alteromonas pelagimontana 5.12T.</title>
        <authorList>
            <person name="Sinha R.K."/>
            <person name="Krishnan K.P."/>
            <person name="Kurian J.P."/>
        </authorList>
    </citation>
    <scope>NUCLEOTIDE SEQUENCE [LARGE SCALE GENOMIC DNA]</scope>
    <source>
        <strain evidence="1 2">5.12</strain>
    </source>
</reference>
<dbReference type="AlphaFoldDB" id="A0A6M4MEF7"/>
<evidence type="ECO:0000313" key="1">
    <source>
        <dbReference type="EMBL" id="QJR81248.1"/>
    </source>
</evidence>
<organism evidence="1 2">
    <name type="scientific">Alteromonas pelagimontana</name>
    <dbReference type="NCBI Taxonomy" id="1858656"/>
    <lineage>
        <taxon>Bacteria</taxon>
        <taxon>Pseudomonadati</taxon>
        <taxon>Pseudomonadota</taxon>
        <taxon>Gammaproteobacteria</taxon>
        <taxon>Alteromonadales</taxon>
        <taxon>Alteromonadaceae</taxon>
        <taxon>Alteromonas/Salinimonas group</taxon>
        <taxon>Alteromonas</taxon>
    </lineage>
</organism>
<sequence length="149" mass="17006">MTLDILVRFSDYAGVVEILDIEPKQSCGHLVTAKPLKTFTGKDDILKFWVPNEKDLLIDSDKYFAILRESQKVTQCGKTLLSTGDSKQTFFPFKDAGRLYILANRESFLAISDSVSYFPGEFVEVLQVIDERIYAFARWADIEEALHDE</sequence>